<dbReference type="SUPFAM" id="SSF54106">
    <property type="entry name" value="LysM domain"/>
    <property type="match status" value="1"/>
</dbReference>
<protein>
    <recommendedName>
        <fullName evidence="2">LysM domain-containing protein</fullName>
    </recommendedName>
</protein>
<dbReference type="RefSeq" id="WP_221306220.1">
    <property type="nucleotide sequence ID" value="NZ_JACHIG010000009.1"/>
</dbReference>
<feature type="compositionally biased region" description="Low complexity" evidence="1">
    <location>
        <begin position="82"/>
        <end position="94"/>
    </location>
</feature>
<name>A0A7W8DLM0_9BACT</name>
<dbReference type="InterPro" id="IPR036779">
    <property type="entry name" value="LysM_dom_sf"/>
</dbReference>
<dbReference type="PANTHER" id="PTHR33734:SF22">
    <property type="entry name" value="MEMBRANE-BOUND LYTIC MUREIN TRANSGLYCOSYLASE D"/>
    <property type="match status" value="1"/>
</dbReference>
<dbReference type="Pfam" id="PF01476">
    <property type="entry name" value="LysM"/>
    <property type="match status" value="1"/>
</dbReference>
<evidence type="ECO:0000256" key="1">
    <source>
        <dbReference type="SAM" id="MobiDB-lite"/>
    </source>
</evidence>
<reference evidence="3 4" key="1">
    <citation type="submission" date="2020-08" db="EMBL/GenBank/DDBJ databases">
        <title>Genomic Encyclopedia of Type Strains, Phase IV (KMG-IV): sequencing the most valuable type-strain genomes for metagenomic binning, comparative biology and taxonomic classification.</title>
        <authorList>
            <person name="Goeker M."/>
        </authorList>
    </citation>
    <scope>NUCLEOTIDE SEQUENCE [LARGE SCALE GENOMIC DNA]</scope>
    <source>
        <strain evidence="3 4">DSM 12252</strain>
    </source>
</reference>
<dbReference type="PROSITE" id="PS51782">
    <property type="entry name" value="LYSM"/>
    <property type="match status" value="1"/>
</dbReference>
<dbReference type="AlphaFoldDB" id="A0A7W8DLM0"/>
<evidence type="ECO:0000313" key="3">
    <source>
        <dbReference type="EMBL" id="MBB5034307.1"/>
    </source>
</evidence>
<keyword evidence="4" id="KW-1185">Reference proteome</keyword>
<proteinExistence type="predicted"/>
<dbReference type="PANTHER" id="PTHR33734">
    <property type="entry name" value="LYSM DOMAIN-CONTAINING GPI-ANCHORED PROTEIN 2"/>
    <property type="match status" value="1"/>
</dbReference>
<feature type="domain" description="LysM" evidence="2">
    <location>
        <begin position="117"/>
        <end position="160"/>
    </location>
</feature>
<gene>
    <name evidence="3" type="ORF">HNQ65_003901</name>
</gene>
<dbReference type="EMBL" id="JACHIG010000009">
    <property type="protein sequence ID" value="MBB5034307.1"/>
    <property type="molecule type" value="Genomic_DNA"/>
</dbReference>
<dbReference type="SMART" id="SM00257">
    <property type="entry name" value="LysM"/>
    <property type="match status" value="1"/>
</dbReference>
<dbReference type="InterPro" id="IPR018392">
    <property type="entry name" value="LysM"/>
</dbReference>
<comment type="caution">
    <text evidence="3">The sequence shown here is derived from an EMBL/GenBank/DDBJ whole genome shotgun (WGS) entry which is preliminary data.</text>
</comment>
<feature type="region of interest" description="Disordered" evidence="1">
    <location>
        <begin position="68"/>
        <end position="124"/>
    </location>
</feature>
<feature type="compositionally biased region" description="Low complexity" evidence="1">
    <location>
        <begin position="102"/>
        <end position="117"/>
    </location>
</feature>
<dbReference type="Proteomes" id="UP000590740">
    <property type="component" value="Unassembled WGS sequence"/>
</dbReference>
<evidence type="ECO:0000259" key="2">
    <source>
        <dbReference type="PROSITE" id="PS51782"/>
    </source>
</evidence>
<evidence type="ECO:0000313" key="4">
    <source>
        <dbReference type="Proteomes" id="UP000590740"/>
    </source>
</evidence>
<sequence>MNHSTSFFIRTTLVAQLLLLAACENSSHIKGLPKDLPVINLHGSPSTPAHSMSHADYPFADNGDYKSDWAAEGGQSPGMDYSSWRSSHGSSSRNSSKKKTSKSSGKSSSKGSAHKGGAYTIKSGDNLGAIARKHGTTVAKLKAANGLSSDRIRAGKTLKIP</sequence>
<accession>A0A7W8DLM0</accession>
<dbReference type="CDD" id="cd00118">
    <property type="entry name" value="LysM"/>
    <property type="match status" value="1"/>
</dbReference>
<organism evidence="3 4">
    <name type="scientific">Prosthecobacter vanneervenii</name>
    <dbReference type="NCBI Taxonomy" id="48466"/>
    <lineage>
        <taxon>Bacteria</taxon>
        <taxon>Pseudomonadati</taxon>
        <taxon>Verrucomicrobiota</taxon>
        <taxon>Verrucomicrobiia</taxon>
        <taxon>Verrucomicrobiales</taxon>
        <taxon>Verrucomicrobiaceae</taxon>
        <taxon>Prosthecobacter</taxon>
    </lineage>
</organism>
<dbReference type="GO" id="GO:0008932">
    <property type="term" value="F:lytic endotransglycosylase activity"/>
    <property type="evidence" value="ECO:0007669"/>
    <property type="project" value="TreeGrafter"/>
</dbReference>
<dbReference type="Gene3D" id="3.10.350.10">
    <property type="entry name" value="LysM domain"/>
    <property type="match status" value="1"/>
</dbReference>